<dbReference type="GO" id="GO:0016787">
    <property type="term" value="F:hydrolase activity"/>
    <property type="evidence" value="ECO:0007669"/>
    <property type="project" value="TreeGrafter"/>
</dbReference>
<dbReference type="EMBL" id="JAAIUW010000011">
    <property type="protein sequence ID" value="KAF7809598.1"/>
    <property type="molecule type" value="Genomic_DNA"/>
</dbReference>
<dbReference type="PANTHER" id="PTHR10426:SF88">
    <property type="entry name" value="ADIPOCYTE PLASMA MEMBRANE-ASSOCIATED PROTEIN HEMOMUCIN-RELATED"/>
    <property type="match status" value="1"/>
</dbReference>
<accession>A0A834W5W2</accession>
<dbReference type="GO" id="GO:0005773">
    <property type="term" value="C:vacuole"/>
    <property type="evidence" value="ECO:0007669"/>
    <property type="project" value="UniProtKB-SubCell"/>
</dbReference>
<evidence type="ECO:0000256" key="7">
    <source>
        <dbReference type="SAM" id="Phobius"/>
    </source>
</evidence>
<evidence type="ECO:0000256" key="2">
    <source>
        <dbReference type="ARBA" id="ARBA00009191"/>
    </source>
</evidence>
<name>A0A834W5W2_9FABA</name>
<comment type="similarity">
    <text evidence="2">Belongs to the strictosidine synthase family.</text>
</comment>
<dbReference type="Pfam" id="PF03088">
    <property type="entry name" value="Str_synth"/>
    <property type="match status" value="1"/>
</dbReference>
<keyword evidence="5" id="KW-0732">Signal</keyword>
<dbReference type="Proteomes" id="UP000634136">
    <property type="component" value="Unassembled WGS sequence"/>
</dbReference>
<dbReference type="OrthoDB" id="5307922at2759"/>
<sequence>MSHSNQSLTTTASPSWHYFPVLFTVVVLAAAVLFRVEPLEPGELPAEVLGGGIVRVPAENGKMRRGWERVGEGELVEPEDVIYDGEEGLIYTGCMDGWIKRVTVNDSVVDSVIESWVNTGGRPLGLAFANDAQLIVADSYKGLLRVTKEGEVEVLADEVDGLKFKLTDGVDVAEDGTIYFTDASYKYNLKEVIFDALEGKPHGRFISYDPSTKHTTLLASNLYFPNGVAVSPDQQFVLFCETFLRKCSKYYKEGPKKGSIETFIADLPGMPDNIHYDGEGQYWIGLVMSPTYSWDLAQRYPFIRKAIAIITRYVGKLNIEKNGGVVAVDLEGRPIAHYYDPQLSYITSGIKIGNHLYCGTLRFPFIIRLDLTKYPALPTT</sequence>
<reference evidence="9" key="1">
    <citation type="submission" date="2020-09" db="EMBL/GenBank/DDBJ databases">
        <title>Genome-Enabled Discovery of Anthraquinone Biosynthesis in Senna tora.</title>
        <authorList>
            <person name="Kang S.-H."/>
            <person name="Pandey R.P."/>
            <person name="Lee C.-M."/>
            <person name="Sim J.-S."/>
            <person name="Jeong J.-T."/>
            <person name="Choi B.-S."/>
            <person name="Jung M."/>
            <person name="Ginzburg D."/>
            <person name="Zhao K."/>
            <person name="Won S.Y."/>
            <person name="Oh T.-J."/>
            <person name="Yu Y."/>
            <person name="Kim N.-H."/>
            <person name="Lee O.R."/>
            <person name="Lee T.-H."/>
            <person name="Bashyal P."/>
            <person name="Kim T.-S."/>
            <person name="Lee W.-H."/>
            <person name="Kawkins C."/>
            <person name="Kim C.-K."/>
            <person name="Kim J.S."/>
            <person name="Ahn B.O."/>
            <person name="Rhee S.Y."/>
            <person name="Sohng J.K."/>
        </authorList>
    </citation>
    <scope>NUCLEOTIDE SEQUENCE</scope>
    <source>
        <tissue evidence="9">Leaf</tissue>
    </source>
</reference>
<evidence type="ECO:0000256" key="5">
    <source>
        <dbReference type="ARBA" id="ARBA00022729"/>
    </source>
</evidence>
<evidence type="ECO:0000256" key="1">
    <source>
        <dbReference type="ARBA" id="ARBA00004116"/>
    </source>
</evidence>
<comment type="subcellular location">
    <subcellularLocation>
        <location evidence="1">Vacuole</location>
    </subcellularLocation>
</comment>
<keyword evidence="7" id="KW-0812">Transmembrane</keyword>
<feature type="domain" description="Strictosidine synthase conserved region" evidence="8">
    <location>
        <begin position="168"/>
        <end position="254"/>
    </location>
</feature>
<keyword evidence="7" id="KW-0472">Membrane</keyword>
<dbReference type="SUPFAM" id="SSF63829">
    <property type="entry name" value="Calcium-dependent phosphotriesterase"/>
    <property type="match status" value="1"/>
</dbReference>
<dbReference type="PANTHER" id="PTHR10426">
    <property type="entry name" value="STRICTOSIDINE SYNTHASE-RELATED"/>
    <property type="match status" value="1"/>
</dbReference>
<dbReference type="InterPro" id="IPR018119">
    <property type="entry name" value="Strictosidine_synth_cons-reg"/>
</dbReference>
<evidence type="ECO:0000259" key="8">
    <source>
        <dbReference type="Pfam" id="PF03088"/>
    </source>
</evidence>
<protein>
    <submittedName>
        <fullName evidence="9">Protein STRICTOSIDINE SYNTHASE-LIKE 5</fullName>
    </submittedName>
</protein>
<evidence type="ECO:0000313" key="10">
    <source>
        <dbReference type="Proteomes" id="UP000634136"/>
    </source>
</evidence>
<keyword evidence="3" id="KW-0597">Phosphoprotein</keyword>
<dbReference type="GO" id="GO:0012505">
    <property type="term" value="C:endomembrane system"/>
    <property type="evidence" value="ECO:0007669"/>
    <property type="project" value="TreeGrafter"/>
</dbReference>
<dbReference type="Pfam" id="PF20067">
    <property type="entry name" value="SSL_N"/>
    <property type="match status" value="1"/>
</dbReference>
<feature type="transmembrane region" description="Helical" evidence="7">
    <location>
        <begin position="16"/>
        <end position="34"/>
    </location>
</feature>
<proteinExistence type="inferred from homology"/>
<keyword evidence="10" id="KW-1185">Reference proteome</keyword>
<dbReference type="Gene3D" id="2.120.10.30">
    <property type="entry name" value="TolB, C-terminal domain"/>
    <property type="match status" value="1"/>
</dbReference>
<evidence type="ECO:0000313" key="9">
    <source>
        <dbReference type="EMBL" id="KAF7809598.1"/>
    </source>
</evidence>
<keyword evidence="6" id="KW-0325">Glycoprotein</keyword>
<dbReference type="GO" id="GO:0009753">
    <property type="term" value="P:response to jasmonic acid"/>
    <property type="evidence" value="ECO:0007669"/>
    <property type="project" value="UniProtKB-ARBA"/>
</dbReference>
<evidence type="ECO:0000256" key="6">
    <source>
        <dbReference type="ARBA" id="ARBA00023180"/>
    </source>
</evidence>
<keyword evidence="7" id="KW-1133">Transmembrane helix</keyword>
<evidence type="ECO:0000256" key="4">
    <source>
        <dbReference type="ARBA" id="ARBA00022554"/>
    </source>
</evidence>
<dbReference type="InterPro" id="IPR011042">
    <property type="entry name" value="6-blade_b-propeller_TolB-like"/>
</dbReference>
<evidence type="ECO:0000256" key="3">
    <source>
        <dbReference type="ARBA" id="ARBA00022553"/>
    </source>
</evidence>
<keyword evidence="4" id="KW-0926">Vacuole</keyword>
<gene>
    <name evidence="9" type="ORF">G2W53_036341</name>
</gene>
<dbReference type="FunFam" id="2.120.10.30:FF:000073">
    <property type="entry name" value="Protein STRICTOSIDINE SYNTHASE-LIKE 6"/>
    <property type="match status" value="1"/>
</dbReference>
<dbReference type="AlphaFoldDB" id="A0A834W5W2"/>
<organism evidence="9 10">
    <name type="scientific">Senna tora</name>
    <dbReference type="NCBI Taxonomy" id="362788"/>
    <lineage>
        <taxon>Eukaryota</taxon>
        <taxon>Viridiplantae</taxon>
        <taxon>Streptophyta</taxon>
        <taxon>Embryophyta</taxon>
        <taxon>Tracheophyta</taxon>
        <taxon>Spermatophyta</taxon>
        <taxon>Magnoliopsida</taxon>
        <taxon>eudicotyledons</taxon>
        <taxon>Gunneridae</taxon>
        <taxon>Pentapetalae</taxon>
        <taxon>rosids</taxon>
        <taxon>fabids</taxon>
        <taxon>Fabales</taxon>
        <taxon>Fabaceae</taxon>
        <taxon>Caesalpinioideae</taxon>
        <taxon>Cassia clade</taxon>
        <taxon>Senna</taxon>
    </lineage>
</organism>
<comment type="caution">
    <text evidence="9">The sequence shown here is derived from an EMBL/GenBank/DDBJ whole genome shotgun (WGS) entry which is preliminary data.</text>
</comment>